<gene>
    <name evidence="2" type="primary">WBGene00281929</name>
</gene>
<protein>
    <submittedName>
        <fullName evidence="2">Uncharacterized protein</fullName>
    </submittedName>
</protein>
<feature type="region of interest" description="Disordered" evidence="1">
    <location>
        <begin position="56"/>
        <end position="79"/>
    </location>
</feature>
<dbReference type="Proteomes" id="UP000005239">
    <property type="component" value="Unassembled WGS sequence"/>
</dbReference>
<dbReference type="AlphaFoldDB" id="A0A2A6C915"/>
<accession>A0A2A6C915</accession>
<accession>A0A8R1Z225</accession>
<sequence length="124" mass="13446">MPCLVVGRLFTRCCLSARSSRLSPAPSGPPLGSRLATARAARDGRVPERFCERRLLRAPAGKEGNNEKEEAEPKQEVPQVSVSGAVQYHTVSITIIIHCPYRQSAPGTTTTTSAAVQKYKLLLE</sequence>
<organism evidence="2 3">
    <name type="scientific">Pristionchus pacificus</name>
    <name type="common">Parasitic nematode worm</name>
    <dbReference type="NCBI Taxonomy" id="54126"/>
    <lineage>
        <taxon>Eukaryota</taxon>
        <taxon>Metazoa</taxon>
        <taxon>Ecdysozoa</taxon>
        <taxon>Nematoda</taxon>
        <taxon>Chromadorea</taxon>
        <taxon>Rhabditida</taxon>
        <taxon>Rhabditina</taxon>
        <taxon>Diplogasteromorpha</taxon>
        <taxon>Diplogasteroidea</taxon>
        <taxon>Neodiplogasteridae</taxon>
        <taxon>Pristionchus</taxon>
    </lineage>
</organism>
<reference evidence="2" key="2">
    <citation type="submission" date="2022-06" db="UniProtKB">
        <authorList>
            <consortium name="EnsemblMetazoa"/>
        </authorList>
    </citation>
    <scope>IDENTIFICATION</scope>
    <source>
        <strain evidence="2">PS312</strain>
    </source>
</reference>
<keyword evidence="3" id="KW-1185">Reference proteome</keyword>
<evidence type="ECO:0000313" key="2">
    <source>
        <dbReference type="EnsemblMetazoa" id="PPA43560.1"/>
    </source>
</evidence>
<reference evidence="3" key="1">
    <citation type="journal article" date="2008" name="Nat. Genet.">
        <title>The Pristionchus pacificus genome provides a unique perspective on nematode lifestyle and parasitism.</title>
        <authorList>
            <person name="Dieterich C."/>
            <person name="Clifton S.W."/>
            <person name="Schuster L.N."/>
            <person name="Chinwalla A."/>
            <person name="Delehaunty K."/>
            <person name="Dinkelacker I."/>
            <person name="Fulton L."/>
            <person name="Fulton R."/>
            <person name="Godfrey J."/>
            <person name="Minx P."/>
            <person name="Mitreva M."/>
            <person name="Roeseler W."/>
            <person name="Tian H."/>
            <person name="Witte H."/>
            <person name="Yang S.P."/>
            <person name="Wilson R.K."/>
            <person name="Sommer R.J."/>
        </authorList>
    </citation>
    <scope>NUCLEOTIDE SEQUENCE [LARGE SCALE GENOMIC DNA]</scope>
    <source>
        <strain evidence="3">PS312</strain>
    </source>
</reference>
<proteinExistence type="predicted"/>
<name>A0A2A6C915_PRIPA</name>
<evidence type="ECO:0000256" key="1">
    <source>
        <dbReference type="SAM" id="MobiDB-lite"/>
    </source>
</evidence>
<feature type="region of interest" description="Disordered" evidence="1">
    <location>
        <begin position="19"/>
        <end position="40"/>
    </location>
</feature>
<feature type="compositionally biased region" description="Low complexity" evidence="1">
    <location>
        <begin position="19"/>
        <end position="35"/>
    </location>
</feature>
<dbReference type="EnsemblMetazoa" id="PPA43560.1">
    <property type="protein sequence ID" value="PPA43560.1"/>
    <property type="gene ID" value="WBGene00281929"/>
</dbReference>
<evidence type="ECO:0000313" key="3">
    <source>
        <dbReference type="Proteomes" id="UP000005239"/>
    </source>
</evidence>
<feature type="compositionally biased region" description="Basic and acidic residues" evidence="1">
    <location>
        <begin position="64"/>
        <end position="75"/>
    </location>
</feature>